<dbReference type="InParanoid" id="G3JNZ2"/>
<dbReference type="KEGG" id="cmt:CCM_07854"/>
<organism evidence="2 3">
    <name type="scientific">Cordyceps militaris (strain CM01)</name>
    <name type="common">Caterpillar fungus</name>
    <dbReference type="NCBI Taxonomy" id="983644"/>
    <lineage>
        <taxon>Eukaryota</taxon>
        <taxon>Fungi</taxon>
        <taxon>Dikarya</taxon>
        <taxon>Ascomycota</taxon>
        <taxon>Pezizomycotina</taxon>
        <taxon>Sordariomycetes</taxon>
        <taxon>Hypocreomycetidae</taxon>
        <taxon>Hypocreales</taxon>
        <taxon>Cordycipitaceae</taxon>
        <taxon>Cordyceps</taxon>
    </lineage>
</organism>
<accession>G3JNZ2</accession>
<keyword evidence="1" id="KW-1133">Transmembrane helix</keyword>
<sequence>MAQIDSSGKNTLADLPEETMLHALDKQLLVVLTVLPIVAYPFLPSAGRLGIRCEIVLIWSCLLSALIINTVAWTAADGPIISRRIGWRPSHLLFRDDPRPRYHRFITRQVPWWPENGAAEDFGPGFSVALAIVAIRISNDAVAKSTAVLVSCLACARPLASALSRGRRLTSPKPKPPST</sequence>
<dbReference type="Proteomes" id="UP000001610">
    <property type="component" value="Unassembled WGS sequence"/>
</dbReference>
<evidence type="ECO:0000313" key="2">
    <source>
        <dbReference type="EMBL" id="EGX89602.1"/>
    </source>
</evidence>
<dbReference type="OrthoDB" id="4869963at2759"/>
<feature type="transmembrane region" description="Helical" evidence="1">
    <location>
        <begin position="27"/>
        <end position="43"/>
    </location>
</feature>
<evidence type="ECO:0000256" key="1">
    <source>
        <dbReference type="SAM" id="Phobius"/>
    </source>
</evidence>
<keyword evidence="1" id="KW-0472">Membrane</keyword>
<gene>
    <name evidence="2" type="ORF">CCM_07854</name>
</gene>
<dbReference type="EMBL" id="JH126404">
    <property type="protein sequence ID" value="EGX89602.1"/>
    <property type="molecule type" value="Genomic_DNA"/>
</dbReference>
<feature type="transmembrane region" description="Helical" evidence="1">
    <location>
        <begin position="55"/>
        <end position="76"/>
    </location>
</feature>
<reference evidence="2 3" key="1">
    <citation type="journal article" date="2011" name="Genome Biol.">
        <title>Genome sequence of the insect pathogenic fungus Cordyceps militaris, a valued traditional Chinese medicine.</title>
        <authorList>
            <person name="Zheng P."/>
            <person name="Xia Y."/>
            <person name="Xiao G."/>
            <person name="Xiong C."/>
            <person name="Hu X."/>
            <person name="Zhang S."/>
            <person name="Zheng H."/>
            <person name="Huang Y."/>
            <person name="Zhou Y."/>
            <person name="Wang S."/>
            <person name="Zhao G.P."/>
            <person name="Liu X."/>
            <person name="St Leger R.J."/>
            <person name="Wang C."/>
        </authorList>
    </citation>
    <scope>NUCLEOTIDE SEQUENCE [LARGE SCALE GENOMIC DNA]</scope>
    <source>
        <strain evidence="2 3">CM01</strain>
    </source>
</reference>
<dbReference type="VEuPathDB" id="FungiDB:CCM_07854"/>
<proteinExistence type="predicted"/>
<keyword evidence="1" id="KW-0812">Transmembrane</keyword>
<evidence type="ECO:0000313" key="3">
    <source>
        <dbReference type="Proteomes" id="UP000001610"/>
    </source>
</evidence>
<dbReference type="GeneID" id="18169864"/>
<protein>
    <submittedName>
        <fullName evidence="2">Uncharacterized protein</fullName>
    </submittedName>
</protein>
<name>G3JNZ2_CORMM</name>
<dbReference type="HOGENOM" id="CLU_1503367_0_0_1"/>
<dbReference type="RefSeq" id="XP_006673057.1">
    <property type="nucleotide sequence ID" value="XM_006672994.1"/>
</dbReference>
<keyword evidence="3" id="KW-1185">Reference proteome</keyword>
<dbReference type="AlphaFoldDB" id="G3JNZ2"/>